<accession>A0AC58KBP8</accession>
<organism evidence="1 2">
    <name type="scientific">Castor canadensis</name>
    <name type="common">American beaver</name>
    <dbReference type="NCBI Taxonomy" id="51338"/>
    <lineage>
        <taxon>Eukaryota</taxon>
        <taxon>Metazoa</taxon>
        <taxon>Chordata</taxon>
        <taxon>Craniata</taxon>
        <taxon>Vertebrata</taxon>
        <taxon>Euteleostomi</taxon>
        <taxon>Mammalia</taxon>
        <taxon>Eutheria</taxon>
        <taxon>Euarchontoglires</taxon>
        <taxon>Glires</taxon>
        <taxon>Rodentia</taxon>
        <taxon>Castorimorpha</taxon>
        <taxon>Castoridae</taxon>
        <taxon>Castor</taxon>
    </lineage>
</organism>
<gene>
    <name evidence="2" type="primary">LOC109683319</name>
</gene>
<reference evidence="2" key="1">
    <citation type="submission" date="2025-08" db="UniProtKB">
        <authorList>
            <consortium name="RefSeq"/>
        </authorList>
    </citation>
    <scope>IDENTIFICATION</scope>
</reference>
<name>A0AC58KBP8_CASCN</name>
<protein>
    <submittedName>
        <fullName evidence="2">Uncharacterized protein</fullName>
    </submittedName>
</protein>
<evidence type="ECO:0000313" key="2">
    <source>
        <dbReference type="RefSeq" id="XP_073902370.1"/>
    </source>
</evidence>
<proteinExistence type="predicted"/>
<keyword evidence="1" id="KW-1185">Reference proteome</keyword>
<sequence>MAGLYSLGVSVFSDQGGRKYMEDVTQIVVEPEPTAEEKPSPRRALTQSSPPPRSPSSLPGGGVSGKGPAATARDTRDPSPDAGASAGAGRCCRRRSSVAFFAVCDGHGGREAAQFAREHLWGFIKKQKGFTSSEPARVCAAIRKGFLACHLAMWKELGIWAPRLLLMSLETWLLTQGFPIPKRAQDLVQLTCGEQNQAPALPLLLKSKTQPVSLDQASDQVFDVFVPLLDHKRSKRKMFIGLPWKLKKYVAQHHELEDTVVGTPHQFANLQLQTQPLQDDDTDPGLSTADSDSPPLKPQESTDEPPEPLEQVEPSAVQQEAPVQPSDLPKVTVKHTDLEVTVTPEPSPRQKQASENTEDVTLSSIQQEAPAQTSELPEDTEPSASQMEAPVQPTTTPKEVKPPVEQDPTDEAPESPIENIAPTLPNQEVTVQPPAQDQAQQTILPGVTGKPVDVEITMTSEPTKAAASSLAQPRAPAEPSESPGEAETSGTHLQSPVQPPEYGEELQPSLTQQVVPPQPSGPLSETETSPSEQEQPAQPSESSEELEPSGSQTEAPVQPAKPSEEVKPSPEQEVPVQAPEASVQAPEVTVQAPEVTVQARVQNQAQQDNLASETSKPVDVAITITPEPAQEAASALTQPSEYAEGAEPSLGEKEQTVQPSVSPGEAQLSGIHMAAPVQASEHTEEFEPPPPQQEQPAESSVSSEQSEALKNQHEITTQMPEPSEKDELSPVNQGATTQPEELPEEPSPSQQESSVPPVMPPANAELSPIQPQLPTPSPESSEASDLPPLADNTSLSPHNLEMIFRNQHANLQETTVTHGDVEITMTPETTVEFEPIPGQQDTQNPTDAPEQLGFSPTRSHPPSQTPQFPENVESSPGQPQPTAQPPVHYEMAVPTIGQDEAQYSMSSVTFQPLDLELPITSKPTTKVKNSPPMKKTRTPPPKPPQVTLPRPVQVQDQHPNLTEDTIQPVDLQLSIAVQPITEDELSPTMQENPVQPTEPPMEVVPQSPVPTPGQDEVQYPTSPSPSFETLGLDLTITPEPTTGADLSTAPLNPTAPLKHPDQMQAHHPNLTQVSVRPFEVELTSTPEPTTEAEHFTNVKTTTALPPKHPGGTLPHPVQDQAQRPHLNEFTVRPSNLGITLTSESSLQGESSQTTQDTLTETPEPPKEFIPQAPVYYAMTVPMSGQNQTPHSVSLTELDLSVTPIPTAGAGYSPDLKMTESPPKEVTLPHLDQVQIQHPNLTQVTILHFDLELTSTAEPTTKAKHSKTTAPPPKVEVTLPQVTLQTLKQELTKSSHPTTEAKRLSVQETSTTETTIQTPTSGQDQTQHPTLPVTEANNTPTPPQHTEVTPPHSEQLQSGLKRTTIPHPVNPTTENALTLQTEPNATPYTNICELCTCRDESLLCVGLSPTQKLRQVPVPKPNTYKKVLTTLNFHGNAIDYIDKNTWKAYRWTEKLILSENRLTELRKDSFEGLLSLEYLDLSCNKIQYIERGTFESLPFLKFVNLGCNFITELNFGTFQAWHGMQFLQQVILSHNPLTTVEDSHLFKLPALKYLDLGKTQVRLGTLENILLMTLNLEKLILPSHMACCLCQYKSNIEVVCKTVKLHCDNECLPNTTQCLEEASIENTEGKFMKVLQTRKKSTNTELTIEPERGYEDQNGVSSSGFINEQPDFNDDESDLISALNYLLPFFSQGNLKDVESKLLPFIKLLFSNVQNGNNSPGNLKTDTRRPPLKPSSDNSAYKSKLNKLYFLESLLDAEIQEKIDEVKKEKTAMFMQPSLLSPKSERQIFQWKMDTDQPQENSLAETAEKRLQRVNRVLKGPKSIQKRHFKEVRKQSIWGRQSALPLMENIGAERRLRRPSLGELQKLPMVQEPWKSEEFTFQTDPSLTEEQKATVSSSLNPYSADMSTIAKPLPDVRNKAKDLTDTMFVLEDANARVKNIEASKPIIHDRKNLLHKTGSRVVHGTPKSKLTQKVRKKKSRLSMLLAHRPPFPAVRSLINSPSQRAIASLGDLSSQDNPFSELYALSEPVTEDTPIQIQTEENALMANTDEPEESFSEATNQEDAADADSSVGAFKIPTVKQTNEIQWEYPNMGTDSTTKPKDLLTTLASLADLLVSKLIQQLQSLIPNNDVRTLLSQMIKTLGVDCSDADVQKACSKLILRTGYLMKLLSEEREHSVSRTDWDTDHWKTEDYISDSTELQRGQKGQESSELTQEVPAYGYENKLILAIPVAMGVTILIIIFCLIEIYSHRRTEDDREGSSRGFFGFLRRRNKKESESQASLKRTWHCGWKTEGKQN</sequence>
<dbReference type="Proteomes" id="UP001732720">
    <property type="component" value="Chromosome 11"/>
</dbReference>
<dbReference type="RefSeq" id="XP_073902370.1">
    <property type="nucleotide sequence ID" value="XM_074046269.1"/>
</dbReference>
<evidence type="ECO:0000313" key="1">
    <source>
        <dbReference type="Proteomes" id="UP001732720"/>
    </source>
</evidence>